<dbReference type="Proteomes" id="UP000188388">
    <property type="component" value="Unassembled WGS sequence"/>
</dbReference>
<keyword evidence="3" id="KW-1185">Reference proteome</keyword>
<feature type="compositionally biased region" description="Basic and acidic residues" evidence="1">
    <location>
        <begin position="22"/>
        <end position="36"/>
    </location>
</feature>
<protein>
    <submittedName>
        <fullName evidence="2">Uncharacterized protein</fullName>
    </submittedName>
</protein>
<accession>A0A1R3VB55</accession>
<reference evidence="3" key="1">
    <citation type="submission" date="2017-01" db="EMBL/GenBank/DDBJ databases">
        <authorList>
            <person name="Brunel B."/>
        </authorList>
    </citation>
    <scope>NUCLEOTIDE SEQUENCE [LARGE SCALE GENOMIC DNA]</scope>
</reference>
<dbReference type="AlphaFoldDB" id="A0A1R3VB55"/>
<name>A0A1R3VB55_9HYPH</name>
<evidence type="ECO:0000313" key="3">
    <source>
        <dbReference type="Proteomes" id="UP000188388"/>
    </source>
</evidence>
<proteinExistence type="predicted"/>
<feature type="region of interest" description="Disordered" evidence="1">
    <location>
        <begin position="16"/>
        <end position="51"/>
    </location>
</feature>
<evidence type="ECO:0000313" key="2">
    <source>
        <dbReference type="EMBL" id="SIT57035.1"/>
    </source>
</evidence>
<gene>
    <name evidence="2" type="ORF">BQ8794_30484</name>
</gene>
<sequence length="288" mass="31575">MALCLAERDLATTHPGVGLQKLHGDRGHRRCPDCPRGRGRPSLPQHRQRRGHVPFEGQRRKTVPPIIRRRTGRAAWIQVQCHSLPSFITFITNASNRSSRASQMARCSSSHVRAGSRASGTMAQVRIRPSLDVVINPASSSTERCRITVGSRSPVGPARSVTRAGVSASRLRIDRRVGSASAWKSSERSRSCLAMSLTIAQFAGGASENFVKSLSIFCATRRSRFIGSRQKAAGAADGKSVTSPKRFTQPARMAADLFQPPLSYCWTMIFFEKAFALCEVMLYFEGTA</sequence>
<dbReference type="STRING" id="1631249.BQ8794_30484"/>
<dbReference type="EMBL" id="FTPD01000023">
    <property type="protein sequence ID" value="SIT57035.1"/>
    <property type="molecule type" value="Genomic_DNA"/>
</dbReference>
<evidence type="ECO:0000256" key="1">
    <source>
        <dbReference type="SAM" id="MobiDB-lite"/>
    </source>
</evidence>
<organism evidence="2 3">
    <name type="scientific">Mesorhizobium prunaredense</name>
    <dbReference type="NCBI Taxonomy" id="1631249"/>
    <lineage>
        <taxon>Bacteria</taxon>
        <taxon>Pseudomonadati</taxon>
        <taxon>Pseudomonadota</taxon>
        <taxon>Alphaproteobacteria</taxon>
        <taxon>Hyphomicrobiales</taxon>
        <taxon>Phyllobacteriaceae</taxon>
        <taxon>Mesorhizobium</taxon>
    </lineage>
</organism>